<dbReference type="AlphaFoldDB" id="A0A6A5GUY2"/>
<dbReference type="RefSeq" id="XP_053585889.1">
    <property type="nucleotide sequence ID" value="XM_053731117.1"/>
</dbReference>
<feature type="signal peptide" evidence="1">
    <location>
        <begin position="1"/>
        <end position="18"/>
    </location>
</feature>
<feature type="chain" id="PRO_5025570097" evidence="1">
    <location>
        <begin position="19"/>
        <end position="155"/>
    </location>
</feature>
<gene>
    <name evidence="2" type="ORF">GCK72_015765</name>
</gene>
<dbReference type="KEGG" id="crq:GCK72_015765"/>
<proteinExistence type="predicted"/>
<comment type="caution">
    <text evidence="2">The sequence shown here is derived from an EMBL/GenBank/DDBJ whole genome shotgun (WGS) entry which is preliminary data.</text>
</comment>
<dbReference type="GeneID" id="78776163"/>
<sequence length="155" mass="17200">MNYLLFFLLISVAILSQGCIEVCECPDLLDRLFWPAKNETLHTEGAGCVRNITCKTSYASTIVAFNFTDSEIPRPVDSNYAAGAISLNPEVQTGPNINIFQFFGMVCENNEWYITKYPHGVTFKTSTEEELVIGANGELDGKKSKINLFTCEPPS</sequence>
<accession>A0A6A5GUY2</accession>
<protein>
    <submittedName>
        <fullName evidence="2">Uncharacterized protein</fullName>
    </submittedName>
</protein>
<reference evidence="2 3" key="1">
    <citation type="submission" date="2019-12" db="EMBL/GenBank/DDBJ databases">
        <title>Chromosome-level assembly of the Caenorhabditis remanei genome.</title>
        <authorList>
            <person name="Teterina A.A."/>
            <person name="Willis J.H."/>
            <person name="Phillips P.C."/>
        </authorList>
    </citation>
    <scope>NUCLEOTIDE SEQUENCE [LARGE SCALE GENOMIC DNA]</scope>
    <source>
        <strain evidence="2 3">PX506</strain>
        <tissue evidence="2">Whole organism</tissue>
    </source>
</reference>
<keyword evidence="1" id="KW-0732">Signal</keyword>
<evidence type="ECO:0000256" key="1">
    <source>
        <dbReference type="SAM" id="SignalP"/>
    </source>
</evidence>
<evidence type="ECO:0000313" key="3">
    <source>
        <dbReference type="Proteomes" id="UP000483820"/>
    </source>
</evidence>
<dbReference type="CTD" id="78776163"/>
<dbReference type="Pfam" id="PF02343">
    <property type="entry name" value="TRA-1_regulated"/>
    <property type="match status" value="1"/>
</dbReference>
<evidence type="ECO:0000313" key="2">
    <source>
        <dbReference type="EMBL" id="KAF1759300.1"/>
    </source>
</evidence>
<name>A0A6A5GUY2_CAERE</name>
<dbReference type="EMBL" id="WUAV01000004">
    <property type="protein sequence ID" value="KAF1759300.1"/>
    <property type="molecule type" value="Genomic_DNA"/>
</dbReference>
<dbReference type="Proteomes" id="UP000483820">
    <property type="component" value="Chromosome IV"/>
</dbReference>
<dbReference type="InterPro" id="IPR003326">
    <property type="entry name" value="TRA-1_regulated"/>
</dbReference>
<organism evidence="2 3">
    <name type="scientific">Caenorhabditis remanei</name>
    <name type="common">Caenorhabditis vulgaris</name>
    <dbReference type="NCBI Taxonomy" id="31234"/>
    <lineage>
        <taxon>Eukaryota</taxon>
        <taxon>Metazoa</taxon>
        <taxon>Ecdysozoa</taxon>
        <taxon>Nematoda</taxon>
        <taxon>Chromadorea</taxon>
        <taxon>Rhabditida</taxon>
        <taxon>Rhabditina</taxon>
        <taxon>Rhabditomorpha</taxon>
        <taxon>Rhabditoidea</taxon>
        <taxon>Rhabditidae</taxon>
        <taxon>Peloderinae</taxon>
        <taxon>Caenorhabditis</taxon>
    </lineage>
</organism>